<gene>
    <name evidence="1" type="ORF">P186_0033</name>
</gene>
<accession>G7VDS1</accession>
<dbReference type="Proteomes" id="UP000005867">
    <property type="component" value="Chromosome"/>
</dbReference>
<dbReference type="EMBL" id="CP003098">
    <property type="protein sequence ID" value="AET31503.1"/>
    <property type="molecule type" value="Genomic_DNA"/>
</dbReference>
<protein>
    <submittedName>
        <fullName evidence="1">Uncharacterized protein</fullName>
    </submittedName>
</protein>
<dbReference type="eggNOG" id="arCOG13808">
    <property type="taxonomic scope" value="Archaea"/>
</dbReference>
<dbReference type="AlphaFoldDB" id="G7VDS1"/>
<organism evidence="1 2">
    <name type="scientific">Pyrobaculum ferrireducens</name>
    <dbReference type="NCBI Taxonomy" id="1104324"/>
    <lineage>
        <taxon>Archaea</taxon>
        <taxon>Thermoproteota</taxon>
        <taxon>Thermoprotei</taxon>
        <taxon>Thermoproteales</taxon>
        <taxon>Thermoproteaceae</taxon>
        <taxon>Pyrobaculum</taxon>
    </lineage>
</organism>
<reference evidence="1 2" key="1">
    <citation type="journal article" date="2012" name="J. Bacteriol.">
        <title>Complete genome sequence of strain 1860, a crenarchaeon of the genus pyrobaculum able to grow with various electron acceptors.</title>
        <authorList>
            <person name="Mardanov A.V."/>
            <person name="Gumerov V.M."/>
            <person name="Slobodkina G.B."/>
            <person name="Beletsky A.V."/>
            <person name="Bonch-Osmolovskaya E.A."/>
            <person name="Ravin N.V."/>
            <person name="Skryabin K.G."/>
        </authorList>
    </citation>
    <scope>NUCLEOTIDE SEQUENCE [LARGE SCALE GENOMIC DNA]</scope>
    <source>
        <strain evidence="1 2">1860</strain>
    </source>
</reference>
<evidence type="ECO:0000313" key="2">
    <source>
        <dbReference type="Proteomes" id="UP000005867"/>
    </source>
</evidence>
<name>G7VDS1_9CREN</name>
<dbReference type="BioCyc" id="PSP1104324:GJSN-33-MONOMER"/>
<dbReference type="KEGG" id="pyr:P186_0033"/>
<dbReference type="eggNOG" id="arCOG11918">
    <property type="taxonomic scope" value="Archaea"/>
</dbReference>
<sequence>MKVVEAYGRKSEEELAELALKKLGLEGDVKALAFNVDLNAYLDFRRRLKETLKKQNTQTKSKNSPTSSAMFKNVHLFADTSVLARIVYAVAATRVSKRPKPLVEIAMEQGLVIYIDKAVNRELPDALKNILKSVDRARHGWPHLDVESMFNIALTAYSDLAQSRHIRIVEDGGALARQRRALESRETRRVCWSEKVNEYTTVPRRIS</sequence>
<evidence type="ECO:0000313" key="1">
    <source>
        <dbReference type="EMBL" id="AET31503.1"/>
    </source>
</evidence>
<proteinExistence type="predicted"/>
<keyword evidence="2" id="KW-1185">Reference proteome</keyword>
<dbReference type="HOGENOM" id="CLU_1324066_0_0_2"/>